<dbReference type="PANTHER" id="PTHR11842:SF10">
    <property type="entry name" value="MITOTIC SPINDLE ASSEMBLY CHECKPOINT PROTEIN MAD2B"/>
    <property type="match status" value="1"/>
</dbReference>
<gene>
    <name evidence="4" type="ORF">GQ607_007172</name>
</gene>
<feature type="compositionally biased region" description="Polar residues" evidence="2">
    <location>
        <begin position="204"/>
        <end position="213"/>
    </location>
</feature>
<keyword evidence="5" id="KW-1185">Reference proteome</keyword>
<dbReference type="Gene3D" id="3.10.490.10">
    <property type="entry name" value="Gamma-glutamyl cyclotransferase-like"/>
    <property type="match status" value="1"/>
</dbReference>
<comment type="caution">
    <text evidence="4">The sequence shown here is derived from an EMBL/GenBank/DDBJ whole genome shotgun (WGS) entry which is preliminary data.</text>
</comment>
<dbReference type="PROSITE" id="PS50815">
    <property type="entry name" value="HORMA"/>
    <property type="match status" value="1"/>
</dbReference>
<protein>
    <submittedName>
        <fullName evidence="4">HORMA domain-containing protein</fullName>
    </submittedName>
</protein>
<reference evidence="4 5" key="1">
    <citation type="submission" date="2019-12" db="EMBL/GenBank/DDBJ databases">
        <title>A genome sequence resource for the geographically widespread anthracnose pathogen Colletotrichum asianum.</title>
        <authorList>
            <person name="Meng Y."/>
        </authorList>
    </citation>
    <scope>NUCLEOTIDE SEQUENCE [LARGE SCALE GENOMIC DNA]</scope>
    <source>
        <strain evidence="4 5">ICMP 18580</strain>
    </source>
</reference>
<name>A0A8H3WG64_9PEZI</name>
<feature type="region of interest" description="Disordered" evidence="2">
    <location>
        <begin position="190"/>
        <end position="230"/>
    </location>
</feature>
<evidence type="ECO:0000256" key="2">
    <source>
        <dbReference type="SAM" id="MobiDB-lite"/>
    </source>
</evidence>
<accession>A0A8H3WG64</accession>
<dbReference type="OrthoDB" id="21254at2759"/>
<sequence>MSSSSRPPDSATGAPVPIPRPQANTLLTSFTAFLTITIHTILYYRRLYPQQTFLMTKAHNLPVPQSRHPALCEWINSALAAIQDQLALGAVTKVCIVIHAPDSMAVVERWVFDVTNFPVWATGKGKEKLGAGQRFQRREEDDDDGSVNWVDVNEAYRGALRRISYAGEMKGPLPEGCTFTLAVELRDEAPAPIGHPQPWIPSEPSLQPASKTNPVPGANIEQQRPQKRNSTLQAGEMRCLPIFLSSHAKPQESPEPAEPPEPLFIYGPLCFKPTLSNILRLDSGGDLKDGQLRPAKVPGYTCRVMYGFEGFAAIRKEKQTMDGFIFQPANPSQRRRIDNEFQREEFQMTKVTPVPRQQDPDDASKNLDEIDMYFWHGSLFFDRPWKIDSLVGMAWDLTRPWKGHPAFFLMVQQMNRERDGTETDEGRHLLDLAFPSERPLLFSFYN</sequence>
<dbReference type="Pfam" id="PF02301">
    <property type="entry name" value="HORMA"/>
    <property type="match status" value="1"/>
</dbReference>
<dbReference type="Proteomes" id="UP000434172">
    <property type="component" value="Unassembled WGS sequence"/>
</dbReference>
<proteinExistence type="inferred from homology"/>
<evidence type="ECO:0000313" key="4">
    <source>
        <dbReference type="EMBL" id="KAF0325730.1"/>
    </source>
</evidence>
<dbReference type="InterPro" id="IPR036570">
    <property type="entry name" value="HORMA_dom_sf"/>
</dbReference>
<dbReference type="InterPro" id="IPR003511">
    <property type="entry name" value="HORMA_dom"/>
</dbReference>
<dbReference type="EMBL" id="WOWK01000035">
    <property type="protein sequence ID" value="KAF0325730.1"/>
    <property type="molecule type" value="Genomic_DNA"/>
</dbReference>
<feature type="domain" description="HORMA" evidence="3">
    <location>
        <begin position="24"/>
        <end position="239"/>
    </location>
</feature>
<evidence type="ECO:0000313" key="5">
    <source>
        <dbReference type="Proteomes" id="UP000434172"/>
    </source>
</evidence>
<dbReference type="InterPro" id="IPR045091">
    <property type="entry name" value="Mad2-like"/>
</dbReference>
<evidence type="ECO:0000256" key="1">
    <source>
        <dbReference type="ARBA" id="ARBA00010348"/>
    </source>
</evidence>
<feature type="compositionally biased region" description="Polar residues" evidence="2">
    <location>
        <begin position="220"/>
        <end position="230"/>
    </location>
</feature>
<dbReference type="SUPFAM" id="SSF56019">
    <property type="entry name" value="The spindle assembly checkpoint protein mad2"/>
    <property type="match status" value="1"/>
</dbReference>
<dbReference type="GO" id="GO:0016035">
    <property type="term" value="C:zeta DNA polymerase complex"/>
    <property type="evidence" value="ECO:0007669"/>
    <property type="project" value="TreeGrafter"/>
</dbReference>
<dbReference type="AlphaFoldDB" id="A0A8H3WG64"/>
<organism evidence="4 5">
    <name type="scientific">Colletotrichum asianum</name>
    <dbReference type="NCBI Taxonomy" id="702518"/>
    <lineage>
        <taxon>Eukaryota</taxon>
        <taxon>Fungi</taxon>
        <taxon>Dikarya</taxon>
        <taxon>Ascomycota</taxon>
        <taxon>Pezizomycotina</taxon>
        <taxon>Sordariomycetes</taxon>
        <taxon>Hypocreomycetidae</taxon>
        <taxon>Glomerellales</taxon>
        <taxon>Glomerellaceae</taxon>
        <taxon>Colletotrichum</taxon>
        <taxon>Colletotrichum gloeosporioides species complex</taxon>
    </lineage>
</organism>
<dbReference type="Gene3D" id="3.30.900.10">
    <property type="entry name" value="HORMA domain"/>
    <property type="match status" value="1"/>
</dbReference>
<evidence type="ECO:0000259" key="3">
    <source>
        <dbReference type="PROSITE" id="PS50815"/>
    </source>
</evidence>
<comment type="similarity">
    <text evidence="1">Belongs to the MAD2 family.</text>
</comment>
<dbReference type="PANTHER" id="PTHR11842">
    <property type="entry name" value="MITOTIC SPINDLE ASSEMBLY CHECKPOINT PROTEIN MAD2"/>
    <property type="match status" value="1"/>
</dbReference>